<keyword evidence="2" id="KW-0378">Hydrolase</keyword>
<dbReference type="Proteomes" id="UP000037510">
    <property type="component" value="Unassembled WGS sequence"/>
</dbReference>
<evidence type="ECO:0000256" key="3">
    <source>
        <dbReference type="ARBA" id="ARBA00022825"/>
    </source>
</evidence>
<name>A0A0L7L171_OPEBR</name>
<dbReference type="AlphaFoldDB" id="A0A0L7L171"/>
<sequence length="329" mass="35610">MKAALAWSLLLLAGSVSCNPVQEKANLPSWIIDNLPESWPESIPSLPEWVPELVWPPQDNDWWPEDGIDWGAIEWPTEKPDWFPVIDWEAITPEWWPGWEAIVDGISDITINRPVAGTPATIEEFPSIVQVEVGSGSIWAQGCAGSVLTSFHILTAARCVSGSVDRAVIHPAFGGTAENVGNIAVVRLLTSLVFSPSIQQASIISAGFNLPSGMPVVLAGWGSTAQGGKIANRDLHQIDLVSVSSDACSELWNRLIPTIDIKIAADNFCVARPETGGRDADLRDIGAPIYYQNILMGVVTFGAPFGNERFPTVATDVSRYTNWIVETAV</sequence>
<evidence type="ECO:0000259" key="6">
    <source>
        <dbReference type="PROSITE" id="PS50240"/>
    </source>
</evidence>
<keyword evidence="1 7" id="KW-0645">Protease</keyword>
<dbReference type="Pfam" id="PF00089">
    <property type="entry name" value="Trypsin"/>
    <property type="match status" value="2"/>
</dbReference>
<reference evidence="7 8" key="1">
    <citation type="journal article" date="2015" name="Genome Biol. Evol.">
        <title>The genome of winter moth (Operophtera brumata) provides a genomic perspective on sexual dimorphism and phenology.</title>
        <authorList>
            <person name="Derks M.F."/>
            <person name="Smit S."/>
            <person name="Salis L."/>
            <person name="Schijlen E."/>
            <person name="Bossers A."/>
            <person name="Mateman C."/>
            <person name="Pijl A.S."/>
            <person name="de Ridder D."/>
            <person name="Groenen M.A."/>
            <person name="Visser M.E."/>
            <person name="Megens H.J."/>
        </authorList>
    </citation>
    <scope>NUCLEOTIDE SEQUENCE [LARGE SCALE GENOMIC DNA]</scope>
    <source>
        <strain evidence="7">WM2013NL</strain>
        <tissue evidence="7">Head and thorax</tissue>
    </source>
</reference>
<dbReference type="InterPro" id="IPR001254">
    <property type="entry name" value="Trypsin_dom"/>
</dbReference>
<feature type="domain" description="Peptidase S1" evidence="6">
    <location>
        <begin position="102"/>
        <end position="329"/>
    </location>
</feature>
<comment type="caution">
    <text evidence="7">The sequence shown here is derived from an EMBL/GenBank/DDBJ whole genome shotgun (WGS) entry which is preliminary data.</text>
</comment>
<dbReference type="PANTHER" id="PTHR24276:SF96">
    <property type="entry name" value="PEPTIDASE S1 DOMAIN-CONTAINING PROTEIN"/>
    <property type="match status" value="1"/>
</dbReference>
<keyword evidence="4" id="KW-1015">Disulfide bond</keyword>
<proteinExistence type="predicted"/>
<keyword evidence="5" id="KW-0732">Signal</keyword>
<evidence type="ECO:0000256" key="1">
    <source>
        <dbReference type="ARBA" id="ARBA00022670"/>
    </source>
</evidence>
<dbReference type="PANTHER" id="PTHR24276">
    <property type="entry name" value="POLYSERASE-RELATED"/>
    <property type="match status" value="1"/>
</dbReference>
<evidence type="ECO:0000256" key="4">
    <source>
        <dbReference type="ARBA" id="ARBA00023157"/>
    </source>
</evidence>
<protein>
    <submittedName>
        <fullName evidence="7">Protease</fullName>
    </submittedName>
</protein>
<dbReference type="PROSITE" id="PS50240">
    <property type="entry name" value="TRYPSIN_DOM"/>
    <property type="match status" value="1"/>
</dbReference>
<dbReference type="GO" id="GO:0006508">
    <property type="term" value="P:proteolysis"/>
    <property type="evidence" value="ECO:0007669"/>
    <property type="project" value="UniProtKB-KW"/>
</dbReference>
<dbReference type="SMR" id="A0A0L7L171"/>
<organism evidence="7 8">
    <name type="scientific">Operophtera brumata</name>
    <name type="common">Winter moth</name>
    <name type="synonym">Phalaena brumata</name>
    <dbReference type="NCBI Taxonomy" id="104452"/>
    <lineage>
        <taxon>Eukaryota</taxon>
        <taxon>Metazoa</taxon>
        <taxon>Ecdysozoa</taxon>
        <taxon>Arthropoda</taxon>
        <taxon>Hexapoda</taxon>
        <taxon>Insecta</taxon>
        <taxon>Pterygota</taxon>
        <taxon>Neoptera</taxon>
        <taxon>Endopterygota</taxon>
        <taxon>Lepidoptera</taxon>
        <taxon>Glossata</taxon>
        <taxon>Ditrysia</taxon>
        <taxon>Geometroidea</taxon>
        <taxon>Geometridae</taxon>
        <taxon>Larentiinae</taxon>
        <taxon>Operophtera</taxon>
    </lineage>
</organism>
<dbReference type="InterPro" id="IPR050430">
    <property type="entry name" value="Peptidase_S1"/>
</dbReference>
<keyword evidence="3" id="KW-0720">Serine protease</keyword>
<feature type="signal peptide" evidence="5">
    <location>
        <begin position="1"/>
        <end position="18"/>
    </location>
</feature>
<dbReference type="InterPro" id="IPR009003">
    <property type="entry name" value="Peptidase_S1_PA"/>
</dbReference>
<dbReference type="GO" id="GO:0004252">
    <property type="term" value="F:serine-type endopeptidase activity"/>
    <property type="evidence" value="ECO:0007669"/>
    <property type="project" value="InterPro"/>
</dbReference>
<evidence type="ECO:0000256" key="5">
    <source>
        <dbReference type="SAM" id="SignalP"/>
    </source>
</evidence>
<accession>A0A0L7L171</accession>
<dbReference type="STRING" id="104452.A0A0L7L171"/>
<dbReference type="Gene3D" id="2.40.10.10">
    <property type="entry name" value="Trypsin-like serine proteases"/>
    <property type="match status" value="3"/>
</dbReference>
<evidence type="ECO:0000313" key="8">
    <source>
        <dbReference type="Proteomes" id="UP000037510"/>
    </source>
</evidence>
<feature type="chain" id="PRO_5005573041" evidence="5">
    <location>
        <begin position="19"/>
        <end position="329"/>
    </location>
</feature>
<dbReference type="InterPro" id="IPR043504">
    <property type="entry name" value="Peptidase_S1_PA_chymotrypsin"/>
</dbReference>
<keyword evidence="8" id="KW-1185">Reference proteome</keyword>
<dbReference type="PROSITE" id="PS51257">
    <property type="entry name" value="PROKAR_LIPOPROTEIN"/>
    <property type="match status" value="1"/>
</dbReference>
<evidence type="ECO:0000256" key="2">
    <source>
        <dbReference type="ARBA" id="ARBA00022801"/>
    </source>
</evidence>
<gene>
    <name evidence="7" type="ORF">OBRU01_17162</name>
</gene>
<evidence type="ECO:0000313" key="7">
    <source>
        <dbReference type="EMBL" id="KOB69232.1"/>
    </source>
</evidence>
<dbReference type="SMART" id="SM00020">
    <property type="entry name" value="Tryp_SPc"/>
    <property type="match status" value="1"/>
</dbReference>
<dbReference type="SUPFAM" id="SSF50494">
    <property type="entry name" value="Trypsin-like serine proteases"/>
    <property type="match status" value="1"/>
</dbReference>
<dbReference type="EMBL" id="JTDY01003642">
    <property type="protein sequence ID" value="KOB69232.1"/>
    <property type="molecule type" value="Genomic_DNA"/>
</dbReference>